<sequence>MDVNGGRVLIELAEAFAPQHVKNIQQLARQHYWDGLAIVRAQENYVVQWGDPEEDEAKRRSLGEAKTKLPAEFDRERQALPWQAIPDPDAYAAETGFSLGFPVGRDSQRAWLLHCYGMVGAGRGNEADSSKGSELYVVSGHSPRHLDRNITLVGRVIEGMSVLTTLSRGTGPLGFYEKPEQRVSIERIRLASEIDTADRPRRQRLSTESASFAKLIEARRFRHEDWFVNKVGRIEVCNVPLPVRRSPESGD</sequence>
<organism evidence="5 6">
    <name type="scientific">Pseudomarimonas arenosa</name>
    <dbReference type="NCBI Taxonomy" id="2774145"/>
    <lineage>
        <taxon>Bacteria</taxon>
        <taxon>Pseudomonadati</taxon>
        <taxon>Pseudomonadota</taxon>
        <taxon>Gammaproteobacteria</taxon>
        <taxon>Lysobacterales</taxon>
        <taxon>Lysobacteraceae</taxon>
        <taxon>Pseudomarimonas</taxon>
    </lineage>
</organism>
<reference evidence="5 6" key="1">
    <citation type="submission" date="2020-09" db="EMBL/GenBank/DDBJ databases">
        <title>Pseudoxanthomonas sp. CAU 1598 isolated from sand of Yaerae Beach.</title>
        <authorList>
            <person name="Kim W."/>
        </authorList>
    </citation>
    <scope>NUCLEOTIDE SEQUENCE [LARGE SCALE GENOMIC DNA]</scope>
    <source>
        <strain evidence="5 6">CAU 1598</strain>
    </source>
</reference>
<name>A0AAW3ZKH0_9GAMM</name>
<dbReference type="Gene3D" id="2.40.100.10">
    <property type="entry name" value="Cyclophilin-like"/>
    <property type="match status" value="1"/>
</dbReference>
<proteinExistence type="predicted"/>
<evidence type="ECO:0000256" key="1">
    <source>
        <dbReference type="ARBA" id="ARBA00013194"/>
    </source>
</evidence>
<evidence type="ECO:0000313" key="6">
    <source>
        <dbReference type="Proteomes" id="UP000613768"/>
    </source>
</evidence>
<evidence type="ECO:0000256" key="2">
    <source>
        <dbReference type="ARBA" id="ARBA00023110"/>
    </source>
</evidence>
<dbReference type="PROSITE" id="PS50072">
    <property type="entry name" value="CSA_PPIASE_2"/>
    <property type="match status" value="1"/>
</dbReference>
<dbReference type="InterPro" id="IPR044665">
    <property type="entry name" value="E_coli_cyclophilin_A-like"/>
</dbReference>
<keyword evidence="2" id="KW-0697">Rotamase</keyword>
<dbReference type="EC" id="5.2.1.8" evidence="1"/>
<comment type="caution">
    <text evidence="5">The sequence shown here is derived from an EMBL/GenBank/DDBJ whole genome shotgun (WGS) entry which is preliminary data.</text>
</comment>
<accession>A0AAW3ZKH0</accession>
<evidence type="ECO:0000313" key="5">
    <source>
        <dbReference type="EMBL" id="MBD8524796.1"/>
    </source>
</evidence>
<dbReference type="GO" id="GO:0003755">
    <property type="term" value="F:peptidyl-prolyl cis-trans isomerase activity"/>
    <property type="evidence" value="ECO:0007669"/>
    <property type="project" value="UniProtKB-KW"/>
</dbReference>
<dbReference type="PANTHER" id="PTHR43246">
    <property type="entry name" value="PEPTIDYL-PROLYL CIS-TRANS ISOMERASE CYP38, CHLOROPLASTIC"/>
    <property type="match status" value="1"/>
</dbReference>
<evidence type="ECO:0000259" key="4">
    <source>
        <dbReference type="PROSITE" id="PS50072"/>
    </source>
</evidence>
<dbReference type="AlphaFoldDB" id="A0AAW3ZKH0"/>
<keyword evidence="6" id="KW-1185">Reference proteome</keyword>
<feature type="domain" description="PPIase cyclophilin-type" evidence="4">
    <location>
        <begin position="1"/>
        <end position="190"/>
    </location>
</feature>
<dbReference type="EMBL" id="JACYTR010000004">
    <property type="protein sequence ID" value="MBD8524796.1"/>
    <property type="molecule type" value="Genomic_DNA"/>
</dbReference>
<gene>
    <name evidence="5" type="ORF">IFO71_03485</name>
</gene>
<dbReference type="SUPFAM" id="SSF50891">
    <property type="entry name" value="Cyclophilin-like"/>
    <property type="match status" value="1"/>
</dbReference>
<dbReference type="Pfam" id="PF00160">
    <property type="entry name" value="Pro_isomerase"/>
    <property type="match status" value="1"/>
</dbReference>
<dbReference type="InterPro" id="IPR002130">
    <property type="entry name" value="Cyclophilin-type_PPIase_dom"/>
</dbReference>
<dbReference type="Proteomes" id="UP000613768">
    <property type="component" value="Unassembled WGS sequence"/>
</dbReference>
<dbReference type="InterPro" id="IPR029000">
    <property type="entry name" value="Cyclophilin-like_dom_sf"/>
</dbReference>
<evidence type="ECO:0000256" key="3">
    <source>
        <dbReference type="ARBA" id="ARBA00023235"/>
    </source>
</evidence>
<protein>
    <recommendedName>
        <fullName evidence="1">peptidylprolyl isomerase</fullName>
        <ecNumber evidence="1">5.2.1.8</ecNumber>
    </recommendedName>
</protein>
<keyword evidence="3 5" id="KW-0413">Isomerase</keyword>